<name>A0A926E5W9_9FIRM</name>
<dbReference type="Pfam" id="PF14907">
    <property type="entry name" value="NTP_transf_5"/>
    <property type="match status" value="1"/>
</dbReference>
<dbReference type="EMBL" id="JACRSV010000002">
    <property type="protein sequence ID" value="MBC8560148.1"/>
    <property type="molecule type" value="Genomic_DNA"/>
</dbReference>
<sequence>MNDDLTIAKIRKLVKENIGCPELIPLFDRHKCLFLRNLTGDKKSMMDIQLSKAAVTERYQTCKPLFDTIRQLPHAVIKGAVLSQDAYGSPFLRKSGDIDLLISRENLDAVKSALLEHGFIQGKLVGGSVVPFTRRELLFQTAMSHQTAPFVKETSNRLCPYVNIDVNLDILWGESGQNTDMDYVLAHSAETEIAGVTVKRLKSEMAFVSLCLHHYKDMNSIYLLYKGGLRLYLFCDIYYAFKNLAPDLDVLRQHSERLSVAPYLYYCVYYANEVFDDPDLADFLESWKGYRDDRLMDSFGLTDFERKSWHVPFEERLFAEDIRFLLDGQLDETDREKISLNERFM</sequence>
<protein>
    <submittedName>
        <fullName evidence="1">Nucleotidyltransferase family protein</fullName>
    </submittedName>
</protein>
<keyword evidence="2" id="KW-1185">Reference proteome</keyword>
<dbReference type="InterPro" id="IPR039498">
    <property type="entry name" value="NTP_transf_5"/>
</dbReference>
<proteinExistence type="predicted"/>
<evidence type="ECO:0000313" key="1">
    <source>
        <dbReference type="EMBL" id="MBC8560148.1"/>
    </source>
</evidence>
<dbReference type="AlphaFoldDB" id="A0A926E5W9"/>
<gene>
    <name evidence="1" type="ORF">H8710_08715</name>
</gene>
<organism evidence="1 2">
    <name type="scientific">Fumia xinanensis</name>
    <dbReference type="NCBI Taxonomy" id="2763659"/>
    <lineage>
        <taxon>Bacteria</taxon>
        <taxon>Bacillati</taxon>
        <taxon>Bacillota</taxon>
        <taxon>Clostridia</taxon>
        <taxon>Eubacteriales</taxon>
        <taxon>Oscillospiraceae</taxon>
        <taxon>Fumia</taxon>
    </lineage>
</organism>
<dbReference type="Proteomes" id="UP000610760">
    <property type="component" value="Unassembled WGS sequence"/>
</dbReference>
<dbReference type="RefSeq" id="WP_249295140.1">
    <property type="nucleotide sequence ID" value="NZ_JACRSV010000002.1"/>
</dbReference>
<comment type="caution">
    <text evidence="1">The sequence shown here is derived from an EMBL/GenBank/DDBJ whole genome shotgun (WGS) entry which is preliminary data.</text>
</comment>
<accession>A0A926E5W9</accession>
<reference evidence="1" key="1">
    <citation type="submission" date="2020-08" db="EMBL/GenBank/DDBJ databases">
        <title>Genome public.</title>
        <authorList>
            <person name="Liu C."/>
            <person name="Sun Q."/>
        </authorList>
    </citation>
    <scope>NUCLEOTIDE SEQUENCE</scope>
    <source>
        <strain evidence="1">NSJ-33</strain>
    </source>
</reference>
<evidence type="ECO:0000313" key="2">
    <source>
        <dbReference type="Proteomes" id="UP000610760"/>
    </source>
</evidence>